<dbReference type="InterPro" id="IPR002052">
    <property type="entry name" value="DNA_methylase_N6_adenine_CS"/>
</dbReference>
<reference evidence="2 3" key="1">
    <citation type="submission" date="2018-06" db="EMBL/GenBank/DDBJ databases">
        <title>Genomic Encyclopedia of Type Strains, Phase IV (KMG-IV): sequencing the most valuable type-strain genomes for metagenomic binning, comparative biology and taxonomic classification.</title>
        <authorList>
            <person name="Goeker M."/>
        </authorList>
    </citation>
    <scope>NUCLEOTIDE SEQUENCE [LARGE SCALE GENOMIC DNA]</scope>
    <source>
        <strain evidence="2 3">DSM 22112</strain>
    </source>
</reference>
<dbReference type="CDD" id="cd02440">
    <property type="entry name" value="AdoMet_MTases"/>
    <property type="match status" value="1"/>
</dbReference>
<feature type="domain" description="Methyltransferase small" evidence="1">
    <location>
        <begin position="39"/>
        <end position="163"/>
    </location>
</feature>
<dbReference type="InterPro" id="IPR050210">
    <property type="entry name" value="tRNA_Adenine-N(6)_MTase"/>
</dbReference>
<accession>A0A366HY65</accession>
<dbReference type="GO" id="GO:0032259">
    <property type="term" value="P:methylation"/>
    <property type="evidence" value="ECO:0007669"/>
    <property type="project" value="UniProtKB-KW"/>
</dbReference>
<name>A0A366HY65_9FIRM</name>
<dbReference type="PANTHER" id="PTHR47739">
    <property type="entry name" value="TRNA1(VAL) (ADENINE(37)-N6)-METHYLTRANSFERASE"/>
    <property type="match status" value="1"/>
</dbReference>
<evidence type="ECO:0000259" key="1">
    <source>
        <dbReference type="Pfam" id="PF05175"/>
    </source>
</evidence>
<dbReference type="GO" id="GO:0008170">
    <property type="term" value="F:N-methyltransferase activity"/>
    <property type="evidence" value="ECO:0007669"/>
    <property type="project" value="UniProtKB-ARBA"/>
</dbReference>
<dbReference type="InterPro" id="IPR007848">
    <property type="entry name" value="Small_mtfrase_dom"/>
</dbReference>
<keyword evidence="3" id="KW-1185">Reference proteome</keyword>
<dbReference type="Pfam" id="PF05175">
    <property type="entry name" value="MTS"/>
    <property type="match status" value="1"/>
</dbReference>
<dbReference type="PROSITE" id="PS00092">
    <property type="entry name" value="N6_MTASE"/>
    <property type="match status" value="1"/>
</dbReference>
<dbReference type="InterPro" id="IPR029063">
    <property type="entry name" value="SAM-dependent_MTases_sf"/>
</dbReference>
<dbReference type="SUPFAM" id="SSF53335">
    <property type="entry name" value="S-adenosyl-L-methionine-dependent methyltransferases"/>
    <property type="match status" value="1"/>
</dbReference>
<evidence type="ECO:0000313" key="2">
    <source>
        <dbReference type="EMBL" id="RBP58764.1"/>
    </source>
</evidence>
<protein>
    <submittedName>
        <fullName evidence="2">tRNA1(Val) A37 N6-methylase TrmN6</fullName>
    </submittedName>
</protein>
<proteinExistence type="predicted"/>
<gene>
    <name evidence="2" type="ORF">DES36_12147</name>
</gene>
<comment type="caution">
    <text evidence="2">The sequence shown here is derived from an EMBL/GenBank/DDBJ whole genome shotgun (WGS) entry which is preliminary data.</text>
</comment>
<evidence type="ECO:0000313" key="3">
    <source>
        <dbReference type="Proteomes" id="UP000253490"/>
    </source>
</evidence>
<organism evidence="2 3">
    <name type="scientific">Alkalibaculum bacchi</name>
    <dbReference type="NCBI Taxonomy" id="645887"/>
    <lineage>
        <taxon>Bacteria</taxon>
        <taxon>Bacillati</taxon>
        <taxon>Bacillota</taxon>
        <taxon>Clostridia</taxon>
        <taxon>Eubacteriales</taxon>
        <taxon>Eubacteriaceae</taxon>
        <taxon>Alkalibaculum</taxon>
    </lineage>
</organism>
<dbReference type="AlphaFoldDB" id="A0A366HY65"/>
<dbReference type="PANTHER" id="PTHR47739:SF1">
    <property type="entry name" value="TRNA1(VAL) (ADENINE(37)-N6)-METHYLTRANSFERASE"/>
    <property type="match status" value="1"/>
</dbReference>
<dbReference type="GO" id="GO:0003676">
    <property type="term" value="F:nucleic acid binding"/>
    <property type="evidence" value="ECO:0007669"/>
    <property type="project" value="InterPro"/>
</dbReference>
<dbReference type="Gene3D" id="3.40.50.150">
    <property type="entry name" value="Vaccinia Virus protein VP39"/>
    <property type="match status" value="1"/>
</dbReference>
<dbReference type="EMBL" id="QNRX01000021">
    <property type="protein sequence ID" value="RBP58764.1"/>
    <property type="molecule type" value="Genomic_DNA"/>
</dbReference>
<keyword evidence="2" id="KW-0489">Methyltransferase</keyword>
<dbReference type="GO" id="GO:0008757">
    <property type="term" value="F:S-adenosylmethionine-dependent methyltransferase activity"/>
    <property type="evidence" value="ECO:0007669"/>
    <property type="project" value="UniProtKB-ARBA"/>
</dbReference>
<dbReference type="RefSeq" id="WP_170128310.1">
    <property type="nucleotide sequence ID" value="NZ_QNRX01000021.1"/>
</dbReference>
<keyword evidence="2" id="KW-0808">Transferase</keyword>
<dbReference type="Proteomes" id="UP000253490">
    <property type="component" value="Unassembled WGS sequence"/>
</dbReference>
<sequence length="239" mass="27464">MVCFECNTQGYQIIQNIDHFRYGTDAVLLSWYVACKVYSKSHIIDIGTGTGIIPILLAANNVGESIDALEIQDYYADLARRNIKLNKLDHKINVFHGDMRFLPEEIIKKKYDAVISNPPYMRKSIHSSNEALAIARHEITWSMQEFMKSASKIMKDKGKCILIHRADRIVDIFYYMRLHSIEPKSMRLIYPKKGKNANLVLVEGVKNGKPQLTNEEPLIIYGDDGGYTDEVLRIYYGRL</sequence>